<organism evidence="1 2">
    <name type="scientific">Planoprotostelium fungivorum</name>
    <dbReference type="NCBI Taxonomy" id="1890364"/>
    <lineage>
        <taxon>Eukaryota</taxon>
        <taxon>Amoebozoa</taxon>
        <taxon>Evosea</taxon>
        <taxon>Variosea</taxon>
        <taxon>Cavosteliida</taxon>
        <taxon>Cavosteliaceae</taxon>
        <taxon>Planoprotostelium</taxon>
    </lineage>
</organism>
<proteinExistence type="predicted"/>
<reference evidence="1 2" key="1">
    <citation type="journal article" date="2018" name="Genome Biol. Evol.">
        <title>Multiple Roots of Fruiting Body Formation in Amoebozoa.</title>
        <authorList>
            <person name="Hillmann F."/>
            <person name="Forbes G."/>
            <person name="Novohradska S."/>
            <person name="Ferling I."/>
            <person name="Riege K."/>
            <person name="Groth M."/>
            <person name="Westermann M."/>
            <person name="Marz M."/>
            <person name="Spaller T."/>
            <person name="Winckler T."/>
            <person name="Schaap P."/>
            <person name="Glockner G."/>
        </authorList>
    </citation>
    <scope>NUCLEOTIDE SEQUENCE [LARGE SCALE GENOMIC DNA]</scope>
    <source>
        <strain evidence="1 2">Jena</strain>
    </source>
</reference>
<gene>
    <name evidence="1" type="ORF">PROFUN_00759</name>
</gene>
<accession>A0A2P6NUL1</accession>
<keyword evidence="2" id="KW-1185">Reference proteome</keyword>
<sequence>MNWKTRRNLREISATKKHIQCTFIERELLGFLWFEIILYKQRLIELFGSYVVTIHHRKTDLQLSEGDEVDTAIMIVQLKKTTMIETLAACRLSMYPVVGVLTDTENWVFYWMDCKTYRIITNQRERQESGDDIPFTFPPRISEILTSVTRWQSSEIIMRSNCCTTLDKCNQLLCDSFIQRRPWVTELIVFEDLGQSVHLDMLWAASFSIIPAFLAGFDYVLQGQDGGLASFKLNLRTDPNNRTSLAKKVVMSNTKQTRLILMMNST</sequence>
<protein>
    <submittedName>
        <fullName evidence="1">Uncharacterized protein</fullName>
    </submittedName>
</protein>
<name>A0A2P6NUL1_9EUKA</name>
<evidence type="ECO:0000313" key="2">
    <source>
        <dbReference type="Proteomes" id="UP000241769"/>
    </source>
</evidence>
<dbReference type="InParanoid" id="A0A2P6NUL1"/>
<evidence type="ECO:0000313" key="1">
    <source>
        <dbReference type="EMBL" id="PRP87548.1"/>
    </source>
</evidence>
<dbReference type="Proteomes" id="UP000241769">
    <property type="component" value="Unassembled WGS sequence"/>
</dbReference>
<dbReference type="AlphaFoldDB" id="A0A2P6NUL1"/>
<comment type="caution">
    <text evidence="1">The sequence shown here is derived from an EMBL/GenBank/DDBJ whole genome shotgun (WGS) entry which is preliminary data.</text>
</comment>
<dbReference type="EMBL" id="MDYQ01000020">
    <property type="protein sequence ID" value="PRP87548.1"/>
    <property type="molecule type" value="Genomic_DNA"/>
</dbReference>